<dbReference type="InterPro" id="IPR000719">
    <property type="entry name" value="Prot_kinase_dom"/>
</dbReference>
<keyword evidence="11" id="KW-1185">Reference proteome</keyword>
<sequence length="266" mass="30116">MAKRLKDGLLCALKKINIFDTMAPKQREKCLKEVRLLESLDHPSIVKLLCSIVDSNELLIIVEWAEKGDLKRLIRKMLQNESRFSERECWEYSRQLLGALDHMHGKRIMHRDLKPANIFVSQDDSLKLGDLGLGRFFSSHTLEAFSKVGTPLYMSPEVLRGAGYDMRSDVWSLGCVLYELVVLRSPFKSEQQVSLYDLFVRISKGQYPPMPDTLSAEFRRLVSGMLEIEPTRRPDSAQALQVCTARCGQLAPRPRPAAALAGRAAP</sequence>
<evidence type="ECO:0000256" key="3">
    <source>
        <dbReference type="ARBA" id="ARBA00022679"/>
    </source>
</evidence>
<evidence type="ECO:0000256" key="5">
    <source>
        <dbReference type="ARBA" id="ARBA00022777"/>
    </source>
</evidence>
<dbReference type="EMBL" id="CAUYUJ010019698">
    <property type="protein sequence ID" value="CAK0893010.1"/>
    <property type="molecule type" value="Genomic_DNA"/>
</dbReference>
<dbReference type="PROSITE" id="PS00108">
    <property type="entry name" value="PROTEIN_KINASE_ST"/>
    <property type="match status" value="1"/>
</dbReference>
<name>A0ABN9X5U6_9DINO</name>
<feature type="domain" description="Protein kinase" evidence="9">
    <location>
        <begin position="1"/>
        <end position="258"/>
    </location>
</feature>
<comment type="caution">
    <text evidence="10">The sequence shown here is derived from an EMBL/GenBank/DDBJ whole genome shotgun (WGS) entry which is preliminary data.</text>
</comment>
<comment type="catalytic activity">
    <reaction evidence="8">
        <text>L-seryl-[protein] + ATP = O-phospho-L-seryl-[protein] + ADP + H(+)</text>
        <dbReference type="Rhea" id="RHEA:17989"/>
        <dbReference type="Rhea" id="RHEA-COMP:9863"/>
        <dbReference type="Rhea" id="RHEA-COMP:11604"/>
        <dbReference type="ChEBI" id="CHEBI:15378"/>
        <dbReference type="ChEBI" id="CHEBI:29999"/>
        <dbReference type="ChEBI" id="CHEBI:30616"/>
        <dbReference type="ChEBI" id="CHEBI:83421"/>
        <dbReference type="ChEBI" id="CHEBI:456216"/>
        <dbReference type="EC" id="2.7.11.1"/>
    </reaction>
</comment>
<dbReference type="InterPro" id="IPR008271">
    <property type="entry name" value="Ser/Thr_kinase_AS"/>
</dbReference>
<organism evidence="10 11">
    <name type="scientific">Prorocentrum cordatum</name>
    <dbReference type="NCBI Taxonomy" id="2364126"/>
    <lineage>
        <taxon>Eukaryota</taxon>
        <taxon>Sar</taxon>
        <taxon>Alveolata</taxon>
        <taxon>Dinophyceae</taxon>
        <taxon>Prorocentrales</taxon>
        <taxon>Prorocentraceae</taxon>
        <taxon>Prorocentrum</taxon>
    </lineage>
</organism>
<evidence type="ECO:0000256" key="6">
    <source>
        <dbReference type="ARBA" id="ARBA00022840"/>
    </source>
</evidence>
<dbReference type="Gene3D" id="1.10.510.10">
    <property type="entry name" value="Transferase(Phosphotransferase) domain 1"/>
    <property type="match status" value="1"/>
</dbReference>
<protein>
    <recommendedName>
        <fullName evidence="1">non-specific serine/threonine protein kinase</fullName>
        <ecNumber evidence="1">2.7.11.1</ecNumber>
    </recommendedName>
</protein>
<dbReference type="SMART" id="SM00220">
    <property type="entry name" value="S_TKc"/>
    <property type="match status" value="1"/>
</dbReference>
<keyword evidence="3" id="KW-0808">Transferase</keyword>
<proteinExistence type="predicted"/>
<evidence type="ECO:0000259" key="9">
    <source>
        <dbReference type="PROSITE" id="PS50011"/>
    </source>
</evidence>
<feature type="non-terminal residue" evidence="10">
    <location>
        <position position="266"/>
    </location>
</feature>
<evidence type="ECO:0000313" key="10">
    <source>
        <dbReference type="EMBL" id="CAK0893010.1"/>
    </source>
</evidence>
<dbReference type="Proteomes" id="UP001189429">
    <property type="component" value="Unassembled WGS sequence"/>
</dbReference>
<dbReference type="Pfam" id="PF00069">
    <property type="entry name" value="Pkinase"/>
    <property type="match status" value="1"/>
</dbReference>
<evidence type="ECO:0000256" key="8">
    <source>
        <dbReference type="ARBA" id="ARBA00048679"/>
    </source>
</evidence>
<accession>A0ABN9X5U6</accession>
<keyword evidence="2" id="KW-0723">Serine/threonine-protein kinase</keyword>
<evidence type="ECO:0000313" key="11">
    <source>
        <dbReference type="Proteomes" id="UP001189429"/>
    </source>
</evidence>
<keyword evidence="5" id="KW-0418">Kinase</keyword>
<evidence type="ECO:0000256" key="7">
    <source>
        <dbReference type="ARBA" id="ARBA00047899"/>
    </source>
</evidence>
<evidence type="ECO:0000256" key="2">
    <source>
        <dbReference type="ARBA" id="ARBA00022527"/>
    </source>
</evidence>
<evidence type="ECO:0000256" key="4">
    <source>
        <dbReference type="ARBA" id="ARBA00022741"/>
    </source>
</evidence>
<comment type="catalytic activity">
    <reaction evidence="7">
        <text>L-threonyl-[protein] + ATP = O-phospho-L-threonyl-[protein] + ADP + H(+)</text>
        <dbReference type="Rhea" id="RHEA:46608"/>
        <dbReference type="Rhea" id="RHEA-COMP:11060"/>
        <dbReference type="Rhea" id="RHEA-COMP:11605"/>
        <dbReference type="ChEBI" id="CHEBI:15378"/>
        <dbReference type="ChEBI" id="CHEBI:30013"/>
        <dbReference type="ChEBI" id="CHEBI:30616"/>
        <dbReference type="ChEBI" id="CHEBI:61977"/>
        <dbReference type="ChEBI" id="CHEBI:456216"/>
        <dbReference type="EC" id="2.7.11.1"/>
    </reaction>
</comment>
<dbReference type="InterPro" id="IPR051131">
    <property type="entry name" value="NEK_Ser/Thr_kinase_NIMA"/>
</dbReference>
<dbReference type="PIRSF" id="PIRSF000654">
    <property type="entry name" value="Integrin-linked_kinase"/>
    <property type="match status" value="1"/>
</dbReference>
<dbReference type="PROSITE" id="PS50011">
    <property type="entry name" value="PROTEIN_KINASE_DOM"/>
    <property type="match status" value="1"/>
</dbReference>
<dbReference type="PANTHER" id="PTHR44899:SF3">
    <property type="entry name" value="SERINE_THREONINE-PROTEIN KINASE NEK1"/>
    <property type="match status" value="1"/>
</dbReference>
<evidence type="ECO:0000256" key="1">
    <source>
        <dbReference type="ARBA" id="ARBA00012513"/>
    </source>
</evidence>
<dbReference type="EC" id="2.7.11.1" evidence="1"/>
<keyword evidence="6" id="KW-0067">ATP-binding</keyword>
<keyword evidence="4" id="KW-0547">Nucleotide-binding</keyword>
<dbReference type="SUPFAM" id="SSF56112">
    <property type="entry name" value="Protein kinase-like (PK-like)"/>
    <property type="match status" value="1"/>
</dbReference>
<gene>
    <name evidence="10" type="ORF">PCOR1329_LOCUS72504</name>
</gene>
<dbReference type="InterPro" id="IPR011009">
    <property type="entry name" value="Kinase-like_dom_sf"/>
</dbReference>
<reference evidence="10" key="1">
    <citation type="submission" date="2023-10" db="EMBL/GenBank/DDBJ databases">
        <authorList>
            <person name="Chen Y."/>
            <person name="Shah S."/>
            <person name="Dougan E. K."/>
            <person name="Thang M."/>
            <person name="Chan C."/>
        </authorList>
    </citation>
    <scope>NUCLEOTIDE SEQUENCE [LARGE SCALE GENOMIC DNA]</scope>
</reference>
<dbReference type="PANTHER" id="PTHR44899">
    <property type="entry name" value="CAMK FAMILY PROTEIN KINASE"/>
    <property type="match status" value="1"/>
</dbReference>